<evidence type="ECO:0000313" key="9">
    <source>
        <dbReference type="Proteomes" id="UP000541444"/>
    </source>
</evidence>
<keyword evidence="1 6" id="KW-0479">Metal-binding</keyword>
<dbReference type="GO" id="GO:0005737">
    <property type="term" value="C:cytoplasm"/>
    <property type="evidence" value="ECO:0007669"/>
    <property type="project" value="TreeGrafter"/>
</dbReference>
<dbReference type="GO" id="GO:0001786">
    <property type="term" value="F:phosphatidylserine binding"/>
    <property type="evidence" value="ECO:0007669"/>
    <property type="project" value="TreeGrafter"/>
</dbReference>
<dbReference type="GO" id="GO:0009414">
    <property type="term" value="P:response to water deprivation"/>
    <property type="evidence" value="ECO:0007669"/>
    <property type="project" value="TreeGrafter"/>
</dbReference>
<proteinExistence type="inferred from homology"/>
<dbReference type="Proteomes" id="UP000541444">
    <property type="component" value="Unassembled WGS sequence"/>
</dbReference>
<comment type="similarity">
    <text evidence="7">Belongs to the annexin family.</text>
</comment>
<dbReference type="GO" id="GO:0009408">
    <property type="term" value="P:response to heat"/>
    <property type="evidence" value="ECO:0007669"/>
    <property type="project" value="TreeGrafter"/>
</dbReference>
<accession>A0A7J7M8H7</accession>
<protein>
    <recommendedName>
        <fullName evidence="7">Annexin</fullName>
    </recommendedName>
</protein>
<comment type="domain">
    <text evidence="7">A pair of annexin repeats may form one binding site for calcium and phospholipid.</text>
</comment>
<dbReference type="InterPro" id="IPR009118">
    <property type="entry name" value="AnnexinD_plant"/>
</dbReference>
<dbReference type="InterPro" id="IPR037104">
    <property type="entry name" value="Annexin_sf"/>
</dbReference>
<dbReference type="PANTHER" id="PTHR10502">
    <property type="entry name" value="ANNEXIN"/>
    <property type="match status" value="1"/>
</dbReference>
<dbReference type="Gene3D" id="1.10.220.10">
    <property type="entry name" value="Annexin"/>
    <property type="match status" value="3"/>
</dbReference>
<name>A0A7J7M8H7_9MAGN</name>
<dbReference type="PROSITE" id="PS00223">
    <property type="entry name" value="ANNEXIN_1"/>
    <property type="match status" value="1"/>
</dbReference>
<dbReference type="Pfam" id="PF00191">
    <property type="entry name" value="Annexin"/>
    <property type="match status" value="3"/>
</dbReference>
<dbReference type="PROSITE" id="PS51897">
    <property type="entry name" value="ANNEXIN_2"/>
    <property type="match status" value="3"/>
</dbReference>
<dbReference type="GO" id="GO:0009409">
    <property type="term" value="P:response to cold"/>
    <property type="evidence" value="ECO:0007669"/>
    <property type="project" value="TreeGrafter"/>
</dbReference>
<dbReference type="InterPro" id="IPR001464">
    <property type="entry name" value="Annexin"/>
</dbReference>
<comment type="caution">
    <text evidence="8">The sequence shown here is derived from an EMBL/GenBank/DDBJ whole genome shotgun (WGS) entry which is preliminary data.</text>
</comment>
<dbReference type="SUPFAM" id="SSF47874">
    <property type="entry name" value="Annexin"/>
    <property type="match status" value="1"/>
</dbReference>
<feature type="binding site" evidence="6">
    <location>
        <position position="82"/>
    </location>
    <ligand>
        <name>Ca(2+)</name>
        <dbReference type="ChEBI" id="CHEBI:29108"/>
        <label>1</label>
    </ligand>
</feature>
<dbReference type="PRINTS" id="PR01814">
    <property type="entry name" value="ANNEXINPLANT"/>
</dbReference>
<dbReference type="GO" id="GO:0009651">
    <property type="term" value="P:response to salt stress"/>
    <property type="evidence" value="ECO:0007669"/>
    <property type="project" value="TreeGrafter"/>
</dbReference>
<dbReference type="OrthoDB" id="6123450at2759"/>
<feature type="non-terminal residue" evidence="8">
    <location>
        <position position="1"/>
    </location>
</feature>
<evidence type="ECO:0000256" key="4">
    <source>
        <dbReference type="ARBA" id="ARBA00023216"/>
    </source>
</evidence>
<keyword evidence="9" id="KW-1185">Reference proteome</keyword>
<organism evidence="8 9">
    <name type="scientific">Kingdonia uniflora</name>
    <dbReference type="NCBI Taxonomy" id="39325"/>
    <lineage>
        <taxon>Eukaryota</taxon>
        <taxon>Viridiplantae</taxon>
        <taxon>Streptophyta</taxon>
        <taxon>Embryophyta</taxon>
        <taxon>Tracheophyta</taxon>
        <taxon>Spermatophyta</taxon>
        <taxon>Magnoliopsida</taxon>
        <taxon>Ranunculales</taxon>
        <taxon>Circaeasteraceae</taxon>
        <taxon>Kingdonia</taxon>
    </lineage>
</organism>
<dbReference type="EMBL" id="JACGCM010001717">
    <property type="protein sequence ID" value="KAF6151090.1"/>
    <property type="molecule type" value="Genomic_DNA"/>
</dbReference>
<keyword evidence="4 7" id="KW-0041">Annexin</keyword>
<dbReference type="FunFam" id="1.10.220.10:FF:000009">
    <property type="entry name" value="Annexin"/>
    <property type="match status" value="1"/>
</dbReference>
<keyword evidence="3 6" id="KW-0106">Calcium</keyword>
<dbReference type="SMART" id="SM00335">
    <property type="entry name" value="ANX"/>
    <property type="match status" value="3"/>
</dbReference>
<dbReference type="PRINTS" id="PR00196">
    <property type="entry name" value="ANNEXIN"/>
</dbReference>
<dbReference type="GO" id="GO:0005886">
    <property type="term" value="C:plasma membrane"/>
    <property type="evidence" value="ECO:0007669"/>
    <property type="project" value="TreeGrafter"/>
</dbReference>
<dbReference type="PANTHER" id="PTHR10502:SF104">
    <property type="entry name" value="ANNEXIN D1"/>
    <property type="match status" value="1"/>
</dbReference>
<keyword evidence="2 7" id="KW-0677">Repeat</keyword>
<dbReference type="InterPro" id="IPR018502">
    <property type="entry name" value="Annexin_repeat"/>
</dbReference>
<evidence type="ECO:0000256" key="7">
    <source>
        <dbReference type="RuleBase" id="RU003540"/>
    </source>
</evidence>
<evidence type="ECO:0000256" key="6">
    <source>
        <dbReference type="PIRSR" id="PIRSR609118-1"/>
    </source>
</evidence>
<evidence type="ECO:0000256" key="2">
    <source>
        <dbReference type="ARBA" id="ARBA00022737"/>
    </source>
</evidence>
<keyword evidence="5 7" id="KW-0111">Calcium/phospholipid-binding</keyword>
<dbReference type="FunFam" id="1.10.220.10:FF:000006">
    <property type="entry name" value="Annexin"/>
    <property type="match status" value="1"/>
</dbReference>
<dbReference type="AlphaFoldDB" id="A0A7J7M8H7"/>
<feature type="binding site" evidence="6">
    <location>
        <position position="84"/>
    </location>
    <ligand>
        <name>Ca(2+)</name>
        <dbReference type="ChEBI" id="CHEBI:29108"/>
        <label>1</label>
    </ligand>
</feature>
<evidence type="ECO:0000313" key="8">
    <source>
        <dbReference type="EMBL" id="KAF6151090.1"/>
    </source>
</evidence>
<gene>
    <name evidence="8" type="ORF">GIB67_042425</name>
</gene>
<dbReference type="GO" id="GO:0005544">
    <property type="term" value="F:calcium-dependent phospholipid binding"/>
    <property type="evidence" value="ECO:0007669"/>
    <property type="project" value="UniProtKB-KW"/>
</dbReference>
<reference evidence="8 9" key="1">
    <citation type="journal article" date="2020" name="IScience">
        <title>Genome Sequencing of the Endangered Kingdonia uniflora (Circaeasteraceae, Ranunculales) Reveals Potential Mechanisms of Evolutionary Specialization.</title>
        <authorList>
            <person name="Sun Y."/>
            <person name="Deng T."/>
            <person name="Zhang A."/>
            <person name="Moore M.J."/>
            <person name="Landis J.B."/>
            <person name="Lin N."/>
            <person name="Zhang H."/>
            <person name="Zhang X."/>
            <person name="Huang J."/>
            <person name="Zhang X."/>
            <person name="Sun H."/>
            <person name="Wang H."/>
        </authorList>
    </citation>
    <scope>NUCLEOTIDE SEQUENCE [LARGE SCALE GENOMIC DNA]</scope>
    <source>
        <strain evidence="8">TB1705</strain>
        <tissue evidence="8">Leaf</tissue>
    </source>
</reference>
<dbReference type="GO" id="GO:0005509">
    <property type="term" value="F:calcium ion binding"/>
    <property type="evidence" value="ECO:0007669"/>
    <property type="project" value="InterPro"/>
</dbReference>
<evidence type="ECO:0000256" key="3">
    <source>
        <dbReference type="ARBA" id="ARBA00022837"/>
    </source>
</evidence>
<feature type="binding site" evidence="6">
    <location>
        <position position="124"/>
    </location>
    <ligand>
        <name>Ca(2+)</name>
        <dbReference type="ChEBI" id="CHEBI:29108"/>
        <label>1</label>
    </ligand>
</feature>
<evidence type="ECO:0000256" key="1">
    <source>
        <dbReference type="ARBA" id="ARBA00022723"/>
    </source>
</evidence>
<evidence type="ECO:0000256" key="5">
    <source>
        <dbReference type="ARBA" id="ARBA00023302"/>
    </source>
</evidence>
<dbReference type="InterPro" id="IPR018252">
    <property type="entry name" value="Annexin_repeat_CS"/>
</dbReference>
<sequence length="292" mass="33179">ASQSYYGLALVVHTTNPSSEDSMEIYAEVVKGLGETLVGAYPGCALSFVCKKMDLDSPKELGYMIVCQWIRKRRYDLTVVVGWGTNKKLIISILAHRNAGQCSLIRKTYAETYGEDLLKSIKKELSSDLRAILLWIMDPAQRDAFLANEATKRWTSSNRVLMEIACTRSSHELLLARQAYHSRLKKSLKEDVAFHTTGDFRKLLVLLVSSYRYDGPEVNMILAKSEAKILRKHISEKEYSHDDFIIILTTRSKAQLNATLNHYNNEFGTAIIKDLKYESEDNFLGIELRSIV</sequence>